<gene>
    <name evidence="3" type="ORF">MHPYR_440066</name>
</gene>
<protein>
    <recommendedName>
        <fullName evidence="4">Transmembrane protein</fullName>
    </recommendedName>
</protein>
<evidence type="ECO:0008006" key="4">
    <source>
        <dbReference type="Google" id="ProtNLM"/>
    </source>
</evidence>
<evidence type="ECO:0000313" key="3">
    <source>
        <dbReference type="EMBL" id="SBS77554.1"/>
    </source>
</evidence>
<feature type="region of interest" description="Disordered" evidence="1">
    <location>
        <begin position="42"/>
        <end position="66"/>
    </location>
</feature>
<dbReference type="EMBL" id="FLQS01000039">
    <property type="protein sequence ID" value="SBS77554.1"/>
    <property type="molecule type" value="Genomic_DNA"/>
</dbReference>
<reference evidence="3" key="1">
    <citation type="submission" date="2016-03" db="EMBL/GenBank/DDBJ databases">
        <authorList>
            <person name="Ploux O."/>
        </authorList>
    </citation>
    <scope>NUCLEOTIDE SEQUENCE</scope>
    <source>
        <strain evidence="3">UC10</strain>
    </source>
</reference>
<name>A0A1Y5PFU9_9MYCO</name>
<keyword evidence="2" id="KW-0472">Membrane</keyword>
<organism evidence="3">
    <name type="scientific">uncultured Mycobacterium sp</name>
    <dbReference type="NCBI Taxonomy" id="171292"/>
    <lineage>
        <taxon>Bacteria</taxon>
        <taxon>Bacillati</taxon>
        <taxon>Actinomycetota</taxon>
        <taxon>Actinomycetes</taxon>
        <taxon>Mycobacteriales</taxon>
        <taxon>Mycobacteriaceae</taxon>
        <taxon>Mycobacterium</taxon>
        <taxon>environmental samples</taxon>
    </lineage>
</organism>
<feature type="transmembrane region" description="Helical" evidence="2">
    <location>
        <begin position="12"/>
        <end position="38"/>
    </location>
</feature>
<keyword evidence="2" id="KW-0812">Transmembrane</keyword>
<evidence type="ECO:0000256" key="1">
    <source>
        <dbReference type="SAM" id="MobiDB-lite"/>
    </source>
</evidence>
<proteinExistence type="predicted"/>
<sequence length="66" mass="6795">MALWSCCDGGSLWGPCLLAGVGLLVFWGAVVVGVFVLFDTSHPNSQESTPPAMVNASAAPMGARDE</sequence>
<accession>A0A1Y5PFU9</accession>
<dbReference type="AlphaFoldDB" id="A0A1Y5PFU9"/>
<evidence type="ECO:0000256" key="2">
    <source>
        <dbReference type="SAM" id="Phobius"/>
    </source>
</evidence>
<keyword evidence="2" id="KW-1133">Transmembrane helix</keyword>